<dbReference type="PANTHER" id="PTHR35869:SF1">
    <property type="entry name" value="OUTER-MEMBRANE LIPOPROTEIN CARRIER PROTEIN"/>
    <property type="match status" value="1"/>
</dbReference>
<feature type="chain" id="PRO_5045348116" description="Outer-membrane lipoprotein carrier protein" evidence="12">
    <location>
        <begin position="37"/>
        <end position="237"/>
    </location>
</feature>
<evidence type="ECO:0000256" key="12">
    <source>
        <dbReference type="SAM" id="SignalP"/>
    </source>
</evidence>
<comment type="subcellular location">
    <subcellularLocation>
        <location evidence="1">Periplasm</location>
    </subcellularLocation>
</comment>
<keyword evidence="13" id="KW-0449">Lipoprotein</keyword>
<dbReference type="RefSeq" id="WP_309541878.1">
    <property type="nucleotide sequence ID" value="NZ_CP133659.1"/>
</dbReference>
<dbReference type="InterPro" id="IPR018323">
    <property type="entry name" value="OM_lipoprot_carrier_LolA_Pbac"/>
</dbReference>
<evidence type="ECO:0000256" key="9">
    <source>
        <dbReference type="ARBA" id="ARBA00023014"/>
    </source>
</evidence>
<name>A0ABY9R3P9_9BACT</name>
<evidence type="ECO:0000313" key="13">
    <source>
        <dbReference type="EMBL" id="WMW65941.1"/>
    </source>
</evidence>
<keyword evidence="9" id="KW-0479">Metal-binding</keyword>
<evidence type="ECO:0000256" key="4">
    <source>
        <dbReference type="ARBA" id="ARBA00014035"/>
    </source>
</evidence>
<evidence type="ECO:0000256" key="1">
    <source>
        <dbReference type="ARBA" id="ARBA00004418"/>
    </source>
</evidence>
<keyword evidence="6 12" id="KW-0732">Signal</keyword>
<gene>
    <name evidence="13" type="primary">lolA</name>
    <name evidence="13" type="ORF">KPS_000474</name>
</gene>
<evidence type="ECO:0000256" key="3">
    <source>
        <dbReference type="ARBA" id="ARBA00011245"/>
    </source>
</evidence>
<dbReference type="SUPFAM" id="SSF89392">
    <property type="entry name" value="Prokaryotic lipoproteins and lipoprotein localization factors"/>
    <property type="match status" value="1"/>
</dbReference>
<evidence type="ECO:0000256" key="10">
    <source>
        <dbReference type="ARBA" id="ARBA00023186"/>
    </source>
</evidence>
<protein>
    <recommendedName>
        <fullName evidence="4">Outer-membrane lipoprotein carrier protein</fullName>
    </recommendedName>
</protein>
<dbReference type="InterPro" id="IPR004564">
    <property type="entry name" value="OM_lipoprot_carrier_LolA-like"/>
</dbReference>
<evidence type="ECO:0000313" key="14">
    <source>
        <dbReference type="Proteomes" id="UP001180616"/>
    </source>
</evidence>
<evidence type="ECO:0000256" key="2">
    <source>
        <dbReference type="ARBA" id="ARBA00007615"/>
    </source>
</evidence>
<evidence type="ECO:0000256" key="11">
    <source>
        <dbReference type="SAM" id="MobiDB-lite"/>
    </source>
</evidence>
<dbReference type="InterPro" id="IPR029046">
    <property type="entry name" value="LolA/LolB/LppX"/>
</dbReference>
<dbReference type="NCBIfam" id="TIGR00547">
    <property type="entry name" value="lolA"/>
    <property type="match status" value="1"/>
</dbReference>
<dbReference type="PANTHER" id="PTHR35869">
    <property type="entry name" value="OUTER-MEMBRANE LIPOPROTEIN CARRIER PROTEIN"/>
    <property type="match status" value="1"/>
</dbReference>
<keyword evidence="9" id="KW-0411">Iron-sulfur</keyword>
<dbReference type="Proteomes" id="UP001180616">
    <property type="component" value="Chromosome"/>
</dbReference>
<evidence type="ECO:0000256" key="6">
    <source>
        <dbReference type="ARBA" id="ARBA00022729"/>
    </source>
</evidence>
<organism evidence="13 14">
    <name type="scientific">Nitratidesulfovibrio liaohensis</name>
    <dbReference type="NCBI Taxonomy" id="2604158"/>
    <lineage>
        <taxon>Bacteria</taxon>
        <taxon>Pseudomonadati</taxon>
        <taxon>Thermodesulfobacteriota</taxon>
        <taxon>Desulfovibrionia</taxon>
        <taxon>Desulfovibrionales</taxon>
        <taxon>Desulfovibrionaceae</taxon>
        <taxon>Nitratidesulfovibrio</taxon>
    </lineage>
</organism>
<dbReference type="Pfam" id="PF03548">
    <property type="entry name" value="LolA"/>
    <property type="match status" value="1"/>
</dbReference>
<evidence type="ECO:0000256" key="7">
    <source>
        <dbReference type="ARBA" id="ARBA00022764"/>
    </source>
</evidence>
<dbReference type="PROSITE" id="PS51318">
    <property type="entry name" value="TAT"/>
    <property type="match status" value="1"/>
</dbReference>
<keyword evidence="9" id="KW-0408">Iron</keyword>
<comment type="subunit">
    <text evidence="3">Monomer.</text>
</comment>
<evidence type="ECO:0000256" key="8">
    <source>
        <dbReference type="ARBA" id="ARBA00022927"/>
    </source>
</evidence>
<keyword evidence="8" id="KW-0653">Protein transport</keyword>
<keyword evidence="10" id="KW-0143">Chaperone</keyword>
<dbReference type="Gene3D" id="2.50.20.10">
    <property type="entry name" value="Lipoprotein localisation LolA/LolB/LppX"/>
    <property type="match status" value="1"/>
</dbReference>
<dbReference type="InterPro" id="IPR006311">
    <property type="entry name" value="TAT_signal"/>
</dbReference>
<keyword evidence="5" id="KW-0813">Transport</keyword>
<feature type="compositionally biased region" description="Polar residues" evidence="11">
    <location>
        <begin position="228"/>
        <end position="237"/>
    </location>
</feature>
<feature type="signal peptide" evidence="12">
    <location>
        <begin position="1"/>
        <end position="36"/>
    </location>
</feature>
<evidence type="ECO:0000256" key="5">
    <source>
        <dbReference type="ARBA" id="ARBA00022448"/>
    </source>
</evidence>
<feature type="region of interest" description="Disordered" evidence="11">
    <location>
        <begin position="217"/>
        <end position="237"/>
    </location>
</feature>
<keyword evidence="7" id="KW-0574">Periplasm</keyword>
<sequence length="237" mass="26494">MIRPLSLRAFSRLLGLAALCAALSATMALSAAPARAAGELTNRLQQRYDATTTLKADFTQVLLHRESGAKETRQGTLQFRKPLLVRWETKAPHAELLVVTANEIWNYLPDEEVAYKYPVELVQDSRSIIKVITGQAVLEQDFDVAEEADDSGMARLHMYPKEPTPQLTEAFLWVDSDTNLIRRAKIIDFYGNENDITLNNLSTDAGVQDSAFRFAPPKGVDVEDRTKQGSPEKQLFN</sequence>
<dbReference type="EMBL" id="CP133659">
    <property type="protein sequence ID" value="WMW65941.1"/>
    <property type="molecule type" value="Genomic_DNA"/>
</dbReference>
<accession>A0ABY9R3P9</accession>
<dbReference type="CDD" id="cd16325">
    <property type="entry name" value="LolA"/>
    <property type="match status" value="1"/>
</dbReference>
<proteinExistence type="inferred from homology"/>
<comment type="similarity">
    <text evidence="2">Belongs to the LolA family.</text>
</comment>
<reference evidence="13" key="1">
    <citation type="submission" date="2023-09" db="EMBL/GenBank/DDBJ databases">
        <authorList>
            <consortium name="CW5 consortium"/>
            <person name="Lu C.-W."/>
        </authorList>
    </citation>
    <scope>NUCLEOTIDE SEQUENCE</scope>
    <source>
        <strain evidence="13">KPS</strain>
    </source>
</reference>
<keyword evidence="14" id="KW-1185">Reference proteome</keyword>